<keyword evidence="4" id="KW-0614">Plasmid</keyword>
<feature type="domain" description="HTH tetR-type" evidence="3">
    <location>
        <begin position="19"/>
        <end position="79"/>
    </location>
</feature>
<dbReference type="AlphaFoldDB" id="A0ABD7PKE8"/>
<dbReference type="GO" id="GO:0003677">
    <property type="term" value="F:DNA binding"/>
    <property type="evidence" value="ECO:0007669"/>
    <property type="project" value="UniProtKB-UniRule"/>
</dbReference>
<dbReference type="EMBL" id="SIPS01000002">
    <property type="protein sequence ID" value="TAW25314.1"/>
    <property type="molecule type" value="Genomic_DNA"/>
</dbReference>
<dbReference type="SUPFAM" id="SSF48498">
    <property type="entry name" value="Tetracyclin repressor-like, C-terminal domain"/>
    <property type="match status" value="1"/>
</dbReference>
<dbReference type="Gene3D" id="1.10.357.10">
    <property type="entry name" value="Tetracycline Repressor, domain 2"/>
    <property type="match status" value="1"/>
</dbReference>
<dbReference type="InterPro" id="IPR041474">
    <property type="entry name" value="NicS_C"/>
</dbReference>
<dbReference type="InterPro" id="IPR001647">
    <property type="entry name" value="HTH_TetR"/>
</dbReference>
<dbReference type="PRINTS" id="PR00455">
    <property type="entry name" value="HTHTETR"/>
</dbReference>
<dbReference type="SUPFAM" id="SSF46689">
    <property type="entry name" value="Homeodomain-like"/>
    <property type="match status" value="1"/>
</dbReference>
<sequence length="222" mass="25236">MGADMKAVTAPARKMRAVPDTRAKILKAAREEFSQHGFAGARTERILSTSGANPRMLYHHFGGKSGLYVVVLEEALFNLRQQELKIDVDHLNPLEGLIALFEHIHQHFDSDLRLVQLLRNENVEKAKHLKTSQRVREMSSPVLKLIADFLARGAQDGSVRTDVDPLHYYVTMVALCQFHLSNAHTLSFIFDQDLTKKDWRKAHLAFTIEMVKAFLKPLDIPK</sequence>
<geneLocation type="plasmid" evidence="4">
    <name>pSM151B_Rh01</name>
</geneLocation>
<dbReference type="InterPro" id="IPR036271">
    <property type="entry name" value="Tet_transcr_reg_TetR-rel_C_sf"/>
</dbReference>
<dbReference type="RefSeq" id="WP_130684677.1">
    <property type="nucleotide sequence ID" value="NZ_JACDJD010000003.1"/>
</dbReference>
<proteinExistence type="predicted"/>
<evidence type="ECO:0000259" key="3">
    <source>
        <dbReference type="PROSITE" id="PS50977"/>
    </source>
</evidence>
<dbReference type="InterPro" id="IPR050109">
    <property type="entry name" value="HTH-type_TetR-like_transc_reg"/>
</dbReference>
<name>A0ABD7PKE8_RHILE</name>
<evidence type="ECO:0000313" key="5">
    <source>
        <dbReference type="Proteomes" id="UP000292036"/>
    </source>
</evidence>
<dbReference type="PROSITE" id="PS50977">
    <property type="entry name" value="HTH_TETR_2"/>
    <property type="match status" value="1"/>
</dbReference>
<dbReference type="Proteomes" id="UP000292036">
    <property type="component" value="Unassembled WGS sequence"/>
</dbReference>
<evidence type="ECO:0000256" key="2">
    <source>
        <dbReference type="PROSITE-ProRule" id="PRU00335"/>
    </source>
</evidence>
<reference evidence="4 5" key="1">
    <citation type="submission" date="2019-02" db="EMBL/GenBank/DDBJ databases">
        <title>The genomic architecture of introgression among sibling species of bacteria.</title>
        <authorList>
            <person name="Cavassim M.I.A."/>
            <person name="Moeskjaer S."/>
            <person name="Moslemi C."/>
            <person name="Fields B."/>
            <person name="Bachmann A."/>
            <person name="Vilhjalmsson B."/>
            <person name="Schierup M.H."/>
            <person name="Young J.P.W."/>
            <person name="Andersen S.U."/>
        </authorList>
    </citation>
    <scope>NUCLEOTIDE SEQUENCE [LARGE SCALE GENOMIC DNA]</scope>
    <source>
        <strain evidence="4 5">SM151B</strain>
        <plasmid evidence="4">pSM151B_Rh01</plasmid>
    </source>
</reference>
<dbReference type="PANTHER" id="PTHR30328">
    <property type="entry name" value="TRANSCRIPTIONAL REPRESSOR"/>
    <property type="match status" value="1"/>
</dbReference>
<organism evidence="4 5">
    <name type="scientific">Rhizobium leguminosarum</name>
    <dbReference type="NCBI Taxonomy" id="384"/>
    <lineage>
        <taxon>Bacteria</taxon>
        <taxon>Pseudomonadati</taxon>
        <taxon>Pseudomonadota</taxon>
        <taxon>Alphaproteobacteria</taxon>
        <taxon>Hyphomicrobiales</taxon>
        <taxon>Rhizobiaceae</taxon>
        <taxon>Rhizobium/Agrobacterium group</taxon>
        <taxon>Rhizobium</taxon>
    </lineage>
</organism>
<dbReference type="PANTHER" id="PTHR30328:SF54">
    <property type="entry name" value="HTH-TYPE TRANSCRIPTIONAL REPRESSOR SCO4008"/>
    <property type="match status" value="1"/>
</dbReference>
<dbReference type="Pfam" id="PF17938">
    <property type="entry name" value="TetR_C_29"/>
    <property type="match status" value="1"/>
</dbReference>
<evidence type="ECO:0000313" key="4">
    <source>
        <dbReference type="EMBL" id="TAW25314.1"/>
    </source>
</evidence>
<accession>A0ABD7PKE8</accession>
<protein>
    <submittedName>
        <fullName evidence="4">TetR/AcrR family transcriptional regulator</fullName>
    </submittedName>
</protein>
<gene>
    <name evidence="4" type="ORF">ELI19_28185</name>
</gene>
<evidence type="ECO:0000256" key="1">
    <source>
        <dbReference type="ARBA" id="ARBA00023125"/>
    </source>
</evidence>
<dbReference type="Pfam" id="PF00440">
    <property type="entry name" value="TetR_N"/>
    <property type="match status" value="1"/>
</dbReference>
<comment type="caution">
    <text evidence="4">The sequence shown here is derived from an EMBL/GenBank/DDBJ whole genome shotgun (WGS) entry which is preliminary data.</text>
</comment>
<dbReference type="InterPro" id="IPR009057">
    <property type="entry name" value="Homeodomain-like_sf"/>
</dbReference>
<feature type="DNA-binding region" description="H-T-H motif" evidence="2">
    <location>
        <begin position="42"/>
        <end position="61"/>
    </location>
</feature>
<keyword evidence="1 2" id="KW-0238">DNA-binding</keyword>